<dbReference type="RefSeq" id="WP_164210516.1">
    <property type="nucleotide sequence ID" value="NZ_JAAGSC010000037.1"/>
</dbReference>
<proteinExistence type="inferred from homology"/>
<evidence type="ECO:0000313" key="4">
    <source>
        <dbReference type="Proteomes" id="UP000484885"/>
    </source>
</evidence>
<dbReference type="EMBL" id="JAAGSC010000037">
    <property type="protein sequence ID" value="NDY95114.1"/>
    <property type="molecule type" value="Genomic_DNA"/>
</dbReference>
<dbReference type="PROSITE" id="PS51276">
    <property type="entry name" value="PEPTIDASE_C56_PFPI"/>
    <property type="match status" value="1"/>
</dbReference>
<dbReference type="PANTHER" id="PTHR42733:SF13">
    <property type="entry name" value="DJ-1_PFPI DOMAIN-CONTAINING PROTEIN"/>
    <property type="match status" value="1"/>
</dbReference>
<comment type="similarity">
    <text evidence="1">Belongs to the peptidase C56 family.</text>
</comment>
<gene>
    <name evidence="3" type="ORF">G3I74_05170</name>
</gene>
<evidence type="ECO:0000259" key="2">
    <source>
        <dbReference type="Pfam" id="PF01965"/>
    </source>
</evidence>
<dbReference type="Gene3D" id="3.40.50.880">
    <property type="match status" value="1"/>
</dbReference>
<dbReference type="CDD" id="cd03134">
    <property type="entry name" value="GATase1_PfpI_like"/>
    <property type="match status" value="1"/>
</dbReference>
<dbReference type="Proteomes" id="UP000484885">
    <property type="component" value="Unassembled WGS sequence"/>
</dbReference>
<keyword evidence="4" id="KW-1185">Reference proteome</keyword>
<organism evidence="3 4">
    <name type="scientific">Wenzhouxiangella limi</name>
    <dbReference type="NCBI Taxonomy" id="2707351"/>
    <lineage>
        <taxon>Bacteria</taxon>
        <taxon>Pseudomonadati</taxon>
        <taxon>Pseudomonadota</taxon>
        <taxon>Gammaproteobacteria</taxon>
        <taxon>Chromatiales</taxon>
        <taxon>Wenzhouxiangellaceae</taxon>
        <taxon>Wenzhouxiangella</taxon>
    </lineage>
</organism>
<accession>A0A845UX86</accession>
<keyword evidence="3" id="KW-0315">Glutamine amidotransferase</keyword>
<dbReference type="PANTHER" id="PTHR42733">
    <property type="entry name" value="DJ-1 PROTEIN"/>
    <property type="match status" value="1"/>
</dbReference>
<feature type="domain" description="DJ-1/PfpI" evidence="2">
    <location>
        <begin position="6"/>
        <end position="168"/>
    </location>
</feature>
<reference evidence="3 4" key="1">
    <citation type="submission" date="2020-02" db="EMBL/GenBank/DDBJ databases">
        <authorList>
            <person name="Zhang X.-Y."/>
        </authorList>
    </citation>
    <scope>NUCLEOTIDE SEQUENCE [LARGE SCALE GENOMIC DNA]</scope>
    <source>
        <strain evidence="3 4">C33</strain>
    </source>
</reference>
<dbReference type="InterPro" id="IPR029062">
    <property type="entry name" value="Class_I_gatase-like"/>
</dbReference>
<sequence>MNASTKHIAILVENGYQELELHYPRLRLIEAGYKVSVVGGGEEVYHSGKGYAVTPDADASEVSADDFDAVVIPGGMAPDKMRRNEAMVALVRSLSAREKPVAWICHAGWMAVSADIIRGRRVTSFPSIRDDMVNAGGEWVDEQVVVDGHLISSRVPDDLPAFCRALLDQLG</sequence>
<dbReference type="Pfam" id="PF01965">
    <property type="entry name" value="DJ-1_PfpI"/>
    <property type="match status" value="1"/>
</dbReference>
<dbReference type="GO" id="GO:0016740">
    <property type="term" value="F:transferase activity"/>
    <property type="evidence" value="ECO:0007669"/>
    <property type="project" value="UniProtKB-KW"/>
</dbReference>
<evidence type="ECO:0000256" key="1">
    <source>
        <dbReference type="ARBA" id="ARBA00008542"/>
    </source>
</evidence>
<dbReference type="SUPFAM" id="SSF52317">
    <property type="entry name" value="Class I glutamine amidotransferase-like"/>
    <property type="match status" value="1"/>
</dbReference>
<protein>
    <submittedName>
        <fullName evidence="3">Type 1 glutamine amidotransferase</fullName>
    </submittedName>
</protein>
<comment type="caution">
    <text evidence="3">The sequence shown here is derived from an EMBL/GenBank/DDBJ whole genome shotgun (WGS) entry which is preliminary data.</text>
</comment>
<keyword evidence="3" id="KW-0808">Transferase</keyword>
<dbReference type="NCBIfam" id="TIGR01382">
    <property type="entry name" value="PfpI"/>
    <property type="match status" value="1"/>
</dbReference>
<dbReference type="InterPro" id="IPR006286">
    <property type="entry name" value="C56_PfpI-like"/>
</dbReference>
<evidence type="ECO:0000313" key="3">
    <source>
        <dbReference type="EMBL" id="NDY95114.1"/>
    </source>
</evidence>
<dbReference type="InterPro" id="IPR002818">
    <property type="entry name" value="DJ-1/PfpI"/>
</dbReference>
<dbReference type="AlphaFoldDB" id="A0A845UX86"/>
<name>A0A845UX86_9GAMM</name>